<feature type="domain" description="Sulfotransferase" evidence="4">
    <location>
        <begin position="65"/>
        <end position="325"/>
    </location>
</feature>
<dbReference type="GO" id="GO:0008146">
    <property type="term" value="F:sulfotransferase activity"/>
    <property type="evidence" value="ECO:0007669"/>
    <property type="project" value="InterPro"/>
</dbReference>
<dbReference type="PANTHER" id="PTHR11783">
    <property type="entry name" value="SULFOTRANSFERASE SULT"/>
    <property type="match status" value="1"/>
</dbReference>
<evidence type="ECO:0000256" key="3">
    <source>
        <dbReference type="RuleBase" id="RU361155"/>
    </source>
</evidence>
<organism evidence="5 6">
    <name type="scientific">Thlaspi arvense</name>
    <name type="common">Field penny-cress</name>
    <dbReference type="NCBI Taxonomy" id="13288"/>
    <lineage>
        <taxon>Eukaryota</taxon>
        <taxon>Viridiplantae</taxon>
        <taxon>Streptophyta</taxon>
        <taxon>Embryophyta</taxon>
        <taxon>Tracheophyta</taxon>
        <taxon>Spermatophyta</taxon>
        <taxon>Magnoliopsida</taxon>
        <taxon>eudicotyledons</taxon>
        <taxon>Gunneridae</taxon>
        <taxon>Pentapetalae</taxon>
        <taxon>rosids</taxon>
        <taxon>malvids</taxon>
        <taxon>Brassicales</taxon>
        <taxon>Brassicaceae</taxon>
        <taxon>Thlaspideae</taxon>
        <taxon>Thlaspi</taxon>
    </lineage>
</organism>
<comment type="similarity">
    <text evidence="1 3">Belongs to the sulfotransferase 1 family.</text>
</comment>
<evidence type="ECO:0000313" key="5">
    <source>
        <dbReference type="EMBL" id="CAH2040493.1"/>
    </source>
</evidence>
<evidence type="ECO:0000256" key="1">
    <source>
        <dbReference type="ARBA" id="ARBA00005771"/>
    </source>
</evidence>
<keyword evidence="6" id="KW-1185">Reference proteome</keyword>
<name>A0AAU9RK72_THLAR</name>
<sequence>MDRTQISKTITTSEEGMSKEFKELVLSLPCAKFWNGVLHKYEGHWIPSMSLKGMISFRKHFKVHDSDIILSTFPKSGTTWLKALIFTILNRSHYASNSATHPLLTCNPHHLVPFLELKIYDENENPNLENLPNPRVFATHLPFSLLPRCILDSNCRIVYICRNPMDQLISRWFFATNIRPEYKETSSIHELVEMFQEGICPYGPFWDHVLEYWNKSLEKKDRILFLKYEDLKEDIISQTIKLADFLGLPFSEEEKKRGEIEEISRLCSIENLKKLEVNMSGEYKPGVQNKAFFRKGEVGDWANYLSSAMAEKMKKVVEEKLQGSGITFKMTSQVKGDCQD</sequence>
<gene>
    <name evidence="5" type="ORF">TAV2_LOCUS4137</name>
</gene>
<proteinExistence type="inferred from homology"/>
<evidence type="ECO:0000313" key="6">
    <source>
        <dbReference type="Proteomes" id="UP000836841"/>
    </source>
</evidence>
<accession>A0AAU9RK72</accession>
<dbReference type="InterPro" id="IPR000863">
    <property type="entry name" value="Sulfotransferase_dom"/>
</dbReference>
<evidence type="ECO:0000256" key="2">
    <source>
        <dbReference type="ARBA" id="ARBA00022679"/>
    </source>
</evidence>
<reference evidence="5 6" key="1">
    <citation type="submission" date="2022-03" db="EMBL/GenBank/DDBJ databases">
        <authorList>
            <person name="Nunn A."/>
            <person name="Chopra R."/>
            <person name="Nunn A."/>
            <person name="Contreras Garrido A."/>
        </authorList>
    </citation>
    <scope>NUCLEOTIDE SEQUENCE [LARGE SCALE GENOMIC DNA]</scope>
</reference>
<dbReference type="EC" id="2.8.2.-" evidence="3"/>
<dbReference type="InterPro" id="IPR027417">
    <property type="entry name" value="P-loop_NTPase"/>
</dbReference>
<protein>
    <recommendedName>
        <fullName evidence="3">Sulfotransferase</fullName>
        <ecNumber evidence="3">2.8.2.-</ecNumber>
    </recommendedName>
</protein>
<dbReference type="EMBL" id="CAJVSB020000013">
    <property type="protein sequence ID" value="CAH2040493.1"/>
    <property type="molecule type" value="Genomic_DNA"/>
</dbReference>
<keyword evidence="2 3" id="KW-0808">Transferase</keyword>
<dbReference type="AlphaFoldDB" id="A0AAU9RK72"/>
<dbReference type="SUPFAM" id="SSF52540">
    <property type="entry name" value="P-loop containing nucleoside triphosphate hydrolases"/>
    <property type="match status" value="1"/>
</dbReference>
<evidence type="ECO:0000259" key="4">
    <source>
        <dbReference type="Pfam" id="PF00685"/>
    </source>
</evidence>
<dbReference type="Pfam" id="PF00685">
    <property type="entry name" value="Sulfotransfer_1"/>
    <property type="match status" value="1"/>
</dbReference>
<dbReference type="Proteomes" id="UP000836841">
    <property type="component" value="Unassembled WGS sequence"/>
</dbReference>
<dbReference type="Gene3D" id="3.40.50.300">
    <property type="entry name" value="P-loop containing nucleotide triphosphate hydrolases"/>
    <property type="match status" value="1"/>
</dbReference>
<comment type="caution">
    <text evidence="5">The sequence shown here is derived from an EMBL/GenBank/DDBJ whole genome shotgun (WGS) entry which is preliminary data.</text>
</comment>